<gene>
    <name evidence="5" type="ORF">CSHISOI_03064</name>
</gene>
<evidence type="ECO:0000256" key="1">
    <source>
        <dbReference type="ARBA" id="ARBA00006484"/>
    </source>
</evidence>
<dbReference type="SUPFAM" id="SSF51735">
    <property type="entry name" value="NAD(P)-binding Rossmann-fold domains"/>
    <property type="match status" value="1"/>
</dbReference>
<dbReference type="Proteomes" id="UP000326340">
    <property type="component" value="Unassembled WGS sequence"/>
</dbReference>
<dbReference type="PANTHER" id="PTHR24320:SF282">
    <property type="entry name" value="WW DOMAIN-CONTAINING OXIDOREDUCTASE"/>
    <property type="match status" value="1"/>
</dbReference>
<accession>A0A5Q4BV54</accession>
<protein>
    <submittedName>
        <fullName evidence="5">Putative oxidoreductase</fullName>
    </submittedName>
</protein>
<dbReference type="EMBL" id="PUHP01000319">
    <property type="protein sequence ID" value="TQN70972.1"/>
    <property type="molecule type" value="Genomic_DNA"/>
</dbReference>
<reference evidence="5 6" key="1">
    <citation type="journal article" date="2019" name="Sci. Rep.">
        <title>Colletotrichum shisoi sp. nov., an anthracnose pathogen of Perilla frutescens in Japan: molecular phylogenetic, morphological and genomic evidence.</title>
        <authorList>
            <person name="Gan P."/>
            <person name="Tsushima A."/>
            <person name="Hiroyama R."/>
            <person name="Narusaka M."/>
            <person name="Takano Y."/>
            <person name="Narusaka Y."/>
            <person name="Kawaradani M."/>
            <person name="Damm U."/>
            <person name="Shirasu K."/>
        </authorList>
    </citation>
    <scope>NUCLEOTIDE SEQUENCE [LARGE SCALE GENOMIC DNA]</scope>
    <source>
        <strain evidence="5 6">PG-2018a</strain>
    </source>
</reference>
<dbReference type="InterPro" id="IPR036291">
    <property type="entry name" value="NAD(P)-bd_dom_sf"/>
</dbReference>
<dbReference type="PRINTS" id="PR00080">
    <property type="entry name" value="SDRFAMILY"/>
</dbReference>
<keyword evidence="2" id="KW-0521">NADP</keyword>
<dbReference type="Pfam" id="PF00106">
    <property type="entry name" value="adh_short"/>
    <property type="match status" value="1"/>
</dbReference>
<comment type="similarity">
    <text evidence="1 4">Belongs to the short-chain dehydrogenases/reductases (SDR) family.</text>
</comment>
<evidence type="ECO:0000313" key="6">
    <source>
        <dbReference type="Proteomes" id="UP000326340"/>
    </source>
</evidence>
<dbReference type="Gene3D" id="3.40.50.720">
    <property type="entry name" value="NAD(P)-binding Rossmann-like Domain"/>
    <property type="match status" value="1"/>
</dbReference>
<comment type="caution">
    <text evidence="5">The sequence shown here is derived from an EMBL/GenBank/DDBJ whole genome shotgun (WGS) entry which is preliminary data.</text>
</comment>
<dbReference type="PANTHER" id="PTHR24320">
    <property type="entry name" value="RETINOL DEHYDROGENASE"/>
    <property type="match status" value="1"/>
</dbReference>
<organism evidence="5 6">
    <name type="scientific">Colletotrichum shisoi</name>
    <dbReference type="NCBI Taxonomy" id="2078593"/>
    <lineage>
        <taxon>Eukaryota</taxon>
        <taxon>Fungi</taxon>
        <taxon>Dikarya</taxon>
        <taxon>Ascomycota</taxon>
        <taxon>Pezizomycotina</taxon>
        <taxon>Sordariomycetes</taxon>
        <taxon>Hypocreomycetidae</taxon>
        <taxon>Glomerellales</taxon>
        <taxon>Glomerellaceae</taxon>
        <taxon>Colletotrichum</taxon>
        <taxon>Colletotrichum destructivum species complex</taxon>
    </lineage>
</organism>
<name>A0A5Q4BV54_9PEZI</name>
<evidence type="ECO:0000256" key="4">
    <source>
        <dbReference type="RuleBase" id="RU000363"/>
    </source>
</evidence>
<evidence type="ECO:0000256" key="2">
    <source>
        <dbReference type="ARBA" id="ARBA00022857"/>
    </source>
</evidence>
<proteinExistence type="inferred from homology"/>
<keyword evidence="3" id="KW-0560">Oxidoreductase</keyword>
<dbReference type="InterPro" id="IPR002347">
    <property type="entry name" value="SDR_fam"/>
</dbReference>
<dbReference type="AlphaFoldDB" id="A0A5Q4BV54"/>
<dbReference type="OrthoDB" id="191139at2759"/>
<sequence length="309" mass="33636">MVRFNTDTDLPDLTGKVILVTGGNAGLGKETITQFSKHNPAHIYLAARNESKALAAIQDIKRTVPNAAPITFLEVDLTSLESVKRAASEFRSQSETLHILVNNAGIMAWPPGTTKEGYEIQFGTNHMGHALLTKLLLPTLRHTAKTGPDKDVRIVSLSSMAESWVPGDLYNFADLKTDMASAGTWARYGASKIANIHHAKALAKRYPEIRCVAVHPGAVNTNIVSGPAASWPIIKPLIGFAIGFASWLAFCSVSDGAKNQIWASVSPDAETGVFYWPVGVKGRDSKHAKDEELSEKLWEWTEKELEAYA</sequence>
<evidence type="ECO:0000256" key="3">
    <source>
        <dbReference type="ARBA" id="ARBA00023002"/>
    </source>
</evidence>
<keyword evidence="6" id="KW-1185">Reference proteome</keyword>
<dbReference type="GO" id="GO:0016491">
    <property type="term" value="F:oxidoreductase activity"/>
    <property type="evidence" value="ECO:0007669"/>
    <property type="project" value="UniProtKB-KW"/>
</dbReference>
<evidence type="ECO:0000313" key="5">
    <source>
        <dbReference type="EMBL" id="TQN70972.1"/>
    </source>
</evidence>
<dbReference type="PRINTS" id="PR00081">
    <property type="entry name" value="GDHRDH"/>
</dbReference>